<proteinExistence type="predicted"/>
<evidence type="ECO:0000256" key="4">
    <source>
        <dbReference type="ARBA" id="ARBA00022679"/>
    </source>
</evidence>
<dbReference type="EC" id="2.4.-.-" evidence="10"/>
<evidence type="ECO:0000256" key="3">
    <source>
        <dbReference type="ARBA" id="ARBA00022676"/>
    </source>
</evidence>
<feature type="transmembrane region" description="Helical" evidence="8">
    <location>
        <begin position="370"/>
        <end position="391"/>
    </location>
</feature>
<dbReference type="PANTHER" id="PTHR33908:SF11">
    <property type="entry name" value="MEMBRANE PROTEIN"/>
    <property type="match status" value="1"/>
</dbReference>
<keyword evidence="4 10" id="KW-0808">Transferase</keyword>
<feature type="transmembrane region" description="Helical" evidence="8">
    <location>
        <begin position="232"/>
        <end position="251"/>
    </location>
</feature>
<feature type="transmembrane region" description="Helical" evidence="8">
    <location>
        <begin position="12"/>
        <end position="32"/>
    </location>
</feature>
<dbReference type="GO" id="GO:0016763">
    <property type="term" value="F:pentosyltransferase activity"/>
    <property type="evidence" value="ECO:0007669"/>
    <property type="project" value="TreeGrafter"/>
</dbReference>
<reference evidence="10" key="1">
    <citation type="submission" date="2023-03" db="EMBL/GenBank/DDBJ databases">
        <title>Lomoglobus Profundus gen. nov., sp. nov., a novel member of the phylum Verrucomicrobia, isolated from deep-marine sediment of South China Sea.</title>
        <authorList>
            <person name="Ahmad T."/>
            <person name="Ishaq S.E."/>
            <person name="Wang F."/>
        </authorList>
    </citation>
    <scope>NUCLEOTIDE SEQUENCE</scope>
    <source>
        <strain evidence="10">LMO-M01</strain>
    </source>
</reference>
<dbReference type="Proteomes" id="UP001218638">
    <property type="component" value="Chromosome"/>
</dbReference>
<name>A0AAE9ZV58_9BACT</name>
<keyword evidence="11" id="KW-1185">Reference proteome</keyword>
<evidence type="ECO:0000256" key="7">
    <source>
        <dbReference type="ARBA" id="ARBA00023136"/>
    </source>
</evidence>
<dbReference type="AlphaFoldDB" id="A0AAE9ZV58"/>
<evidence type="ECO:0000259" key="9">
    <source>
        <dbReference type="Pfam" id="PF13231"/>
    </source>
</evidence>
<keyword evidence="2" id="KW-1003">Cell membrane</keyword>
<comment type="subcellular location">
    <subcellularLocation>
        <location evidence="1">Cell membrane</location>
        <topology evidence="1">Multi-pass membrane protein</topology>
    </subcellularLocation>
</comment>
<gene>
    <name evidence="10" type="ORF">PXH66_13685</name>
</gene>
<feature type="transmembrane region" description="Helical" evidence="8">
    <location>
        <begin position="278"/>
        <end position="299"/>
    </location>
</feature>
<keyword evidence="6 8" id="KW-1133">Transmembrane helix</keyword>
<feature type="transmembrane region" description="Helical" evidence="8">
    <location>
        <begin position="149"/>
        <end position="169"/>
    </location>
</feature>
<evidence type="ECO:0000313" key="10">
    <source>
        <dbReference type="EMBL" id="WED63385.1"/>
    </source>
</evidence>
<dbReference type="EMBL" id="CP119075">
    <property type="protein sequence ID" value="WED63385.1"/>
    <property type="molecule type" value="Genomic_DNA"/>
</dbReference>
<evidence type="ECO:0000256" key="8">
    <source>
        <dbReference type="SAM" id="Phobius"/>
    </source>
</evidence>
<feature type="transmembrane region" description="Helical" evidence="8">
    <location>
        <begin position="335"/>
        <end position="358"/>
    </location>
</feature>
<evidence type="ECO:0000256" key="2">
    <source>
        <dbReference type="ARBA" id="ARBA00022475"/>
    </source>
</evidence>
<dbReference type="InterPro" id="IPR038731">
    <property type="entry name" value="RgtA/B/C-like"/>
</dbReference>
<keyword evidence="3 10" id="KW-0328">Glycosyltransferase</keyword>
<dbReference type="GO" id="GO:0009103">
    <property type="term" value="P:lipopolysaccharide biosynthetic process"/>
    <property type="evidence" value="ECO:0007669"/>
    <property type="project" value="UniProtKB-ARBA"/>
</dbReference>
<dbReference type="InterPro" id="IPR050297">
    <property type="entry name" value="LipidA_mod_glycosyltrf_83"/>
</dbReference>
<accession>A0AAE9ZV58</accession>
<feature type="domain" description="Glycosyltransferase RgtA/B/C/D-like" evidence="9">
    <location>
        <begin position="125"/>
        <end position="229"/>
    </location>
</feature>
<keyword evidence="5 8" id="KW-0812">Transmembrane</keyword>
<evidence type="ECO:0000313" key="11">
    <source>
        <dbReference type="Proteomes" id="UP001218638"/>
    </source>
</evidence>
<feature type="transmembrane region" description="Helical" evidence="8">
    <location>
        <begin position="114"/>
        <end position="137"/>
    </location>
</feature>
<dbReference type="Pfam" id="PF13231">
    <property type="entry name" value="PMT_2"/>
    <property type="match status" value="1"/>
</dbReference>
<organism evidence="10 11">
    <name type="scientific">Synoicihabitans lomoniglobus</name>
    <dbReference type="NCBI Taxonomy" id="2909285"/>
    <lineage>
        <taxon>Bacteria</taxon>
        <taxon>Pseudomonadati</taxon>
        <taxon>Verrucomicrobiota</taxon>
        <taxon>Opitutia</taxon>
        <taxon>Opitutales</taxon>
        <taxon>Opitutaceae</taxon>
        <taxon>Synoicihabitans</taxon>
    </lineage>
</organism>
<dbReference type="KEGG" id="slom:PXH66_13685"/>
<keyword evidence="7 8" id="KW-0472">Membrane</keyword>
<dbReference type="RefSeq" id="WP_330928375.1">
    <property type="nucleotide sequence ID" value="NZ_CP119075.1"/>
</dbReference>
<sequence length="506" mass="55492">MQDSPSPETARGERWVVVVLFVLLLAQAVFLWQHQGTVAGAADSSGYLNSARRLAEGKSSLPIQFIAGIDNEALPEYVEEVYAPLGYRAPRRDGTISPVYPVGLPLLLAGMATVTGWAAAPGCTIVLHALLALLLLYQLGREFGLPPGWSLLGVLMLAVSPLFVHLAVLTMSDVPALLWVTLTVVAAMRAQRHPGWAVAAGFALGVAVLVRPTNGLVLIPAMMAIGWNPPRLGLLMAGGVPAALGLVAYNLHTYAEVLVSGYYNPAGTFGLIHVGPTLVHYAIWLPVSLTPLVVGILALPWARRVSGRNKLVLGSWVGALFGFYAIYIYTREDYWFMRFLLPAFPALIVACLLVLRSLAGRSGLRKSRLVSPAAAWLSVALIVVVHGSLWGRAMRSFRTAQDERKYQVTASWAQRHLTMDTVVMAAQDSGALFYYTELQVLRPDWLNPEEFHHAAENIRKQGRPLYAVLKVFEKDRIFFRHLPGNWVKEATVGDSSIWRYEWPDEG</sequence>
<protein>
    <submittedName>
        <fullName evidence="10">Glycosyltransferase family 39 protein</fullName>
        <ecNumber evidence="10">2.4.-.-</ecNumber>
    </submittedName>
</protein>
<dbReference type="GO" id="GO:0005886">
    <property type="term" value="C:plasma membrane"/>
    <property type="evidence" value="ECO:0007669"/>
    <property type="project" value="UniProtKB-SubCell"/>
</dbReference>
<evidence type="ECO:0000256" key="5">
    <source>
        <dbReference type="ARBA" id="ARBA00022692"/>
    </source>
</evidence>
<dbReference type="PANTHER" id="PTHR33908">
    <property type="entry name" value="MANNOSYLTRANSFERASE YKCB-RELATED"/>
    <property type="match status" value="1"/>
</dbReference>
<evidence type="ECO:0000256" key="6">
    <source>
        <dbReference type="ARBA" id="ARBA00022989"/>
    </source>
</evidence>
<feature type="transmembrane region" description="Helical" evidence="8">
    <location>
        <begin position="196"/>
        <end position="220"/>
    </location>
</feature>
<feature type="transmembrane region" description="Helical" evidence="8">
    <location>
        <begin position="311"/>
        <end position="329"/>
    </location>
</feature>
<evidence type="ECO:0000256" key="1">
    <source>
        <dbReference type="ARBA" id="ARBA00004651"/>
    </source>
</evidence>